<dbReference type="GO" id="GO:0044780">
    <property type="term" value="P:bacterial-type flagellum assembly"/>
    <property type="evidence" value="ECO:0007669"/>
    <property type="project" value="InterPro"/>
</dbReference>
<dbReference type="Pfam" id="PF02623">
    <property type="entry name" value="FliW"/>
    <property type="match status" value="1"/>
</dbReference>
<dbReference type="GO" id="GO:0006417">
    <property type="term" value="P:regulation of translation"/>
    <property type="evidence" value="ECO:0007669"/>
    <property type="project" value="UniProtKB-KW"/>
</dbReference>
<organism evidence="4">
    <name type="scientific">hydrothermal vent metagenome</name>
    <dbReference type="NCBI Taxonomy" id="652676"/>
    <lineage>
        <taxon>unclassified sequences</taxon>
        <taxon>metagenomes</taxon>
        <taxon>ecological metagenomes</taxon>
    </lineage>
</organism>
<evidence type="ECO:0000256" key="2">
    <source>
        <dbReference type="ARBA" id="ARBA00022795"/>
    </source>
</evidence>
<evidence type="ECO:0008006" key="5">
    <source>
        <dbReference type="Google" id="ProtNLM"/>
    </source>
</evidence>
<evidence type="ECO:0000256" key="1">
    <source>
        <dbReference type="ARBA" id="ARBA00022490"/>
    </source>
</evidence>
<dbReference type="PANTHER" id="PTHR39190:SF1">
    <property type="entry name" value="FLAGELLAR ASSEMBLY FACTOR FLIW"/>
    <property type="match status" value="1"/>
</dbReference>
<protein>
    <recommendedName>
        <fullName evidence="5">Flagellar assembly factor FliW</fullName>
    </recommendedName>
</protein>
<keyword evidence="3" id="KW-0810">Translation regulation</keyword>
<sequence>MKINTTAFGQQEIDSETLISFPLGFPGFEDCKQYKLFHQEQHRELYFLQSLEDTDLCFSLMEPTLFGYEYEIRLSNDDLELLKAKEAEDLAILLMVFQSTNTDESYRSSDAPAITHWRSPIVINLKAQIGLQKTLQNITKIEKIIGE</sequence>
<evidence type="ECO:0000313" key="4">
    <source>
        <dbReference type="EMBL" id="VAX07423.1"/>
    </source>
</evidence>
<dbReference type="InterPro" id="IPR003775">
    <property type="entry name" value="Flagellar_assembly_factor_FliW"/>
</dbReference>
<evidence type="ECO:0000256" key="3">
    <source>
        <dbReference type="ARBA" id="ARBA00022845"/>
    </source>
</evidence>
<reference evidence="4" key="1">
    <citation type="submission" date="2018-06" db="EMBL/GenBank/DDBJ databases">
        <authorList>
            <person name="Zhirakovskaya E."/>
        </authorList>
    </citation>
    <scope>NUCLEOTIDE SEQUENCE</scope>
</reference>
<name>A0A3B1B696_9ZZZZ</name>
<dbReference type="Gene3D" id="2.30.290.10">
    <property type="entry name" value="BH3618-like"/>
    <property type="match status" value="1"/>
</dbReference>
<dbReference type="SUPFAM" id="SSF141457">
    <property type="entry name" value="BH3618-like"/>
    <property type="match status" value="1"/>
</dbReference>
<accession>A0A3B1B696</accession>
<dbReference type="InterPro" id="IPR024046">
    <property type="entry name" value="Flagellar_assmbl_FliW_dom_sf"/>
</dbReference>
<dbReference type="HAMAP" id="MF_01185">
    <property type="entry name" value="FliW"/>
    <property type="match status" value="1"/>
</dbReference>
<keyword evidence="1" id="KW-0963">Cytoplasm</keyword>
<gene>
    <name evidence="4" type="ORF">MNBD_GAMMA26-719</name>
</gene>
<dbReference type="EMBL" id="UOFX01000024">
    <property type="protein sequence ID" value="VAX07423.1"/>
    <property type="molecule type" value="Genomic_DNA"/>
</dbReference>
<dbReference type="AlphaFoldDB" id="A0A3B1B696"/>
<dbReference type="PANTHER" id="PTHR39190">
    <property type="entry name" value="FLAGELLAR ASSEMBLY FACTOR FLIW"/>
    <property type="match status" value="1"/>
</dbReference>
<proteinExistence type="inferred from homology"/>
<keyword evidence="2" id="KW-1005">Bacterial flagellum biogenesis</keyword>